<dbReference type="RefSeq" id="WP_132608069.1">
    <property type="nucleotide sequence ID" value="NZ_SMKQ01000001.1"/>
</dbReference>
<feature type="region of interest" description="Disordered" evidence="3">
    <location>
        <begin position="370"/>
        <end position="407"/>
    </location>
</feature>
<evidence type="ECO:0000256" key="1">
    <source>
        <dbReference type="ARBA" id="ARBA00022676"/>
    </source>
</evidence>
<dbReference type="InterPro" id="IPR050194">
    <property type="entry name" value="Glycosyltransferase_grp1"/>
</dbReference>
<evidence type="ECO:0000256" key="2">
    <source>
        <dbReference type="ARBA" id="ARBA00022679"/>
    </source>
</evidence>
<keyword evidence="1" id="KW-0328">Glycosyltransferase</keyword>
<proteinExistence type="predicted"/>
<protein>
    <submittedName>
        <fullName evidence="5">Glycosyltransferase family 1 protein</fullName>
    </submittedName>
</protein>
<dbReference type="GO" id="GO:1901137">
    <property type="term" value="P:carbohydrate derivative biosynthetic process"/>
    <property type="evidence" value="ECO:0007669"/>
    <property type="project" value="UniProtKB-ARBA"/>
</dbReference>
<name>A0A4R4ZGT5_9ACTN</name>
<dbReference type="SUPFAM" id="SSF53756">
    <property type="entry name" value="UDP-Glycosyltransferase/glycogen phosphorylase"/>
    <property type="match status" value="1"/>
</dbReference>
<evidence type="ECO:0000313" key="6">
    <source>
        <dbReference type="Proteomes" id="UP000295302"/>
    </source>
</evidence>
<dbReference type="Gene3D" id="3.40.50.2000">
    <property type="entry name" value="Glycogen Phosphorylase B"/>
    <property type="match status" value="2"/>
</dbReference>
<evidence type="ECO:0000256" key="3">
    <source>
        <dbReference type="SAM" id="MobiDB-lite"/>
    </source>
</evidence>
<dbReference type="EMBL" id="SMKQ01000001">
    <property type="protein sequence ID" value="TDD57270.1"/>
    <property type="molecule type" value="Genomic_DNA"/>
</dbReference>
<feature type="compositionally biased region" description="Low complexity" evidence="3">
    <location>
        <begin position="374"/>
        <end position="383"/>
    </location>
</feature>
<dbReference type="PANTHER" id="PTHR45947:SF3">
    <property type="entry name" value="SULFOQUINOVOSYL TRANSFERASE SQD2"/>
    <property type="match status" value="1"/>
</dbReference>
<reference evidence="5 6" key="1">
    <citation type="submission" date="2019-03" db="EMBL/GenBank/DDBJ databases">
        <title>Draft genome sequences of novel Actinobacteria.</title>
        <authorList>
            <person name="Sahin N."/>
            <person name="Ay H."/>
            <person name="Saygin H."/>
        </authorList>
    </citation>
    <scope>NUCLEOTIDE SEQUENCE [LARGE SCALE GENOMIC DNA]</scope>
    <source>
        <strain evidence="5 6">CH32</strain>
    </source>
</reference>
<feature type="domain" description="Glycosyltransferase subfamily 4-like N-terminal" evidence="4">
    <location>
        <begin position="16"/>
        <end position="175"/>
    </location>
</feature>
<accession>A0A4R4ZGT5</accession>
<comment type="caution">
    <text evidence="5">The sequence shown here is derived from an EMBL/GenBank/DDBJ whole genome shotgun (WGS) entry which is preliminary data.</text>
</comment>
<dbReference type="PANTHER" id="PTHR45947">
    <property type="entry name" value="SULFOQUINOVOSYL TRANSFERASE SQD2"/>
    <property type="match status" value="1"/>
</dbReference>
<dbReference type="Pfam" id="PF13439">
    <property type="entry name" value="Glyco_transf_4"/>
    <property type="match status" value="1"/>
</dbReference>
<dbReference type="Pfam" id="PF13692">
    <property type="entry name" value="Glyco_trans_1_4"/>
    <property type="match status" value="1"/>
</dbReference>
<dbReference type="AlphaFoldDB" id="A0A4R4ZGT5"/>
<evidence type="ECO:0000259" key="4">
    <source>
        <dbReference type="Pfam" id="PF13439"/>
    </source>
</evidence>
<keyword evidence="2 5" id="KW-0808">Transferase</keyword>
<sequence>MAVTPRVLHVTQPVDGGVGAYVATAVADQARRGWPVAVACPRTGPLARELDALGVPHLDWTARRAPGIGDAAQAARLWQIVRLFRPDVVHLHSSKAGLTGRLAVRGRVPTLFQPHGWSWLAVRGAAARAALGWERLAARWTDKIVCVGADEAALARRHGLRGDLVVVRNGVDLRRFRPAGERERAAARARHGIAGETPLAVCVGRVTRQKGQDLLLSAWERVAARNGLARLAVVGDGPLLGALRSRAVPRVHFAGPSSDVASWYAAADVVVLPSRWEGLPLTALEALASGRSLVASAVPGLAELVTSGVGAAVSPGDGAALAEALLMRLEQPALAAAEGVAAASLASGFDVSEALDSLSGHTLGVATGSGSGAGAAVCSGDGSTHSRRRNSSAERGFDGHCQTPWGQ</sequence>
<gene>
    <name evidence="5" type="ORF">E1286_00705</name>
</gene>
<dbReference type="Proteomes" id="UP000295302">
    <property type="component" value="Unassembled WGS sequence"/>
</dbReference>
<dbReference type="OrthoDB" id="193659at2"/>
<dbReference type="GO" id="GO:0016758">
    <property type="term" value="F:hexosyltransferase activity"/>
    <property type="evidence" value="ECO:0007669"/>
    <property type="project" value="TreeGrafter"/>
</dbReference>
<organism evidence="5 6">
    <name type="scientific">Nonomuraea terrae</name>
    <dbReference type="NCBI Taxonomy" id="2530383"/>
    <lineage>
        <taxon>Bacteria</taxon>
        <taxon>Bacillati</taxon>
        <taxon>Actinomycetota</taxon>
        <taxon>Actinomycetes</taxon>
        <taxon>Streptosporangiales</taxon>
        <taxon>Streptosporangiaceae</taxon>
        <taxon>Nonomuraea</taxon>
    </lineage>
</organism>
<dbReference type="InterPro" id="IPR028098">
    <property type="entry name" value="Glyco_trans_4-like_N"/>
</dbReference>
<evidence type="ECO:0000313" key="5">
    <source>
        <dbReference type="EMBL" id="TDD57270.1"/>
    </source>
</evidence>
<keyword evidence="6" id="KW-1185">Reference proteome</keyword>